<dbReference type="PANTHER" id="PTHR31203">
    <property type="entry name" value="BETA-KERATIN-RELATED PROTEIN-RELATED"/>
    <property type="match status" value="1"/>
</dbReference>
<gene>
    <name evidence="6" type="ORF">N311_11721</name>
</gene>
<dbReference type="Pfam" id="PF02422">
    <property type="entry name" value="Keratin"/>
    <property type="match status" value="1"/>
</dbReference>
<accession>A0A091P8W3</accession>
<dbReference type="GO" id="GO:0005882">
    <property type="term" value="C:intermediate filament"/>
    <property type="evidence" value="ECO:0007669"/>
    <property type="project" value="UniProtKB-KW"/>
</dbReference>
<dbReference type="PANTHER" id="PTHR31203:SF1">
    <property type="entry name" value="BETA-KERATIN-RELATED PROTEIN-RELATED"/>
    <property type="match status" value="1"/>
</dbReference>
<organism evidence="6 7">
    <name type="scientific">Apaloderma vittatum</name>
    <name type="common">Bar-tailed trogon</name>
    <dbReference type="NCBI Taxonomy" id="57397"/>
    <lineage>
        <taxon>Eukaryota</taxon>
        <taxon>Metazoa</taxon>
        <taxon>Chordata</taxon>
        <taxon>Craniata</taxon>
        <taxon>Vertebrata</taxon>
        <taxon>Euteleostomi</taxon>
        <taxon>Archelosauria</taxon>
        <taxon>Archosauria</taxon>
        <taxon>Dinosauria</taxon>
        <taxon>Saurischia</taxon>
        <taxon>Theropoda</taxon>
        <taxon>Coelurosauria</taxon>
        <taxon>Aves</taxon>
        <taxon>Neognathae</taxon>
        <taxon>Neoaves</taxon>
        <taxon>Telluraves</taxon>
        <taxon>Coraciimorphae</taxon>
        <taxon>Trogoniformes</taxon>
        <taxon>Trogonidae</taxon>
        <taxon>Apaloderma</taxon>
    </lineage>
</organism>
<comment type="similarity">
    <text evidence="1 5">Belongs to the avian keratin family.</text>
</comment>
<dbReference type="GO" id="GO:0005200">
    <property type="term" value="F:structural constituent of cytoskeleton"/>
    <property type="evidence" value="ECO:0007669"/>
    <property type="project" value="InterPro"/>
</dbReference>
<keyword evidence="7" id="KW-1185">Reference proteome</keyword>
<keyword evidence="4" id="KW-0007">Acetylation</keyword>
<evidence type="ECO:0000256" key="1">
    <source>
        <dbReference type="ARBA" id="ARBA00008702"/>
    </source>
</evidence>
<comment type="subunit">
    <text evidence="2 5">The avian keratins (F-ker, S-ker, C-ker and B-ker) are a complex mixture of very similar polypeptides.</text>
</comment>
<evidence type="ECO:0000256" key="5">
    <source>
        <dbReference type="RuleBase" id="RU364002"/>
    </source>
</evidence>
<evidence type="ECO:0000256" key="3">
    <source>
        <dbReference type="ARBA" id="ARBA00022744"/>
    </source>
</evidence>
<proteinExistence type="inferred from homology"/>
<dbReference type="Proteomes" id="UP000054244">
    <property type="component" value="Unassembled WGS sequence"/>
</dbReference>
<keyword evidence="3 5" id="KW-0416">Keratin</keyword>
<dbReference type="EMBL" id="KL382136">
    <property type="protein sequence ID" value="KFP88010.1"/>
    <property type="molecule type" value="Genomic_DNA"/>
</dbReference>
<evidence type="ECO:0000313" key="6">
    <source>
        <dbReference type="EMBL" id="KFP88010.1"/>
    </source>
</evidence>
<dbReference type="InterPro" id="IPR003461">
    <property type="entry name" value="Keratin"/>
</dbReference>
<protein>
    <recommendedName>
        <fullName evidence="5">Keratin</fullName>
    </recommendedName>
</protein>
<evidence type="ECO:0000256" key="2">
    <source>
        <dbReference type="ARBA" id="ARBA00011806"/>
    </source>
</evidence>
<feature type="non-terminal residue" evidence="6">
    <location>
        <position position="83"/>
    </location>
</feature>
<name>A0A091P8W3_APAVI</name>
<dbReference type="AlphaFoldDB" id="A0A091P8W3"/>
<evidence type="ECO:0000256" key="4">
    <source>
        <dbReference type="ARBA" id="ARBA00022990"/>
    </source>
</evidence>
<evidence type="ECO:0000313" key="7">
    <source>
        <dbReference type="Proteomes" id="UP000054244"/>
    </source>
</evidence>
<reference evidence="6 7" key="1">
    <citation type="submission" date="2014-04" db="EMBL/GenBank/DDBJ databases">
        <title>Genome evolution of avian class.</title>
        <authorList>
            <person name="Zhang G."/>
            <person name="Li C."/>
        </authorList>
    </citation>
    <scope>NUCLEOTIDE SEQUENCE [LARGE SCALE GENOMIC DNA]</scope>
    <source>
        <strain evidence="6">BGI_N311</strain>
    </source>
</reference>
<sequence length="83" mass="7700">MACYSPCVPAACGATPLANSCNEPCVLRCADSSVAIQPSPVVVTLPGPIPAAGPTAAAAVCGSLSAASVPIASGGSLGLGGFG</sequence>